<reference evidence="4 5" key="1">
    <citation type="submission" date="2021-08" db="EMBL/GenBank/DDBJ databases">
        <title>Caldovatus sediminis gen. nov., sp. nov., a moderately thermophilic bacterium isolated from a hot spring.</title>
        <authorList>
            <person name="Hu C.-J."/>
            <person name="Li W.-J."/>
            <person name="Xian W.-D."/>
        </authorList>
    </citation>
    <scope>NUCLEOTIDE SEQUENCE [LARGE SCALE GENOMIC DNA]</scope>
    <source>
        <strain evidence="4 5">SYSU G05006</strain>
    </source>
</reference>
<keyword evidence="1" id="KW-0645">Protease</keyword>
<dbReference type="PROSITE" id="PS00758">
    <property type="entry name" value="ARGE_DAPE_CPG2_1"/>
    <property type="match status" value="1"/>
</dbReference>
<sequence>MASREGAIARARRFFDGDGAQGSGFRDLLAGLVAIPSTAQEEGREAELHRYLDGAIRPWVERLGFRATIHPNPIEGFGPILTAERLEDPARPTVLLYGHGDTVRGLDDQWRAGLRPWTLVEEGDRWYGRGTADNKGQHALNLAALEAVLAERGGRLGCNVKIVLEMAEERGSRGLREFVAAHAKELAADVLIASDGPRVEPEVPTIATGTRGSFHFDLVVKLREGGVHSGHWGGLTTDPAIVLAHALGCLMDRHGRILVRGWLPAGGVPPAVKAVLKGCPVGGGGEAATIDPGWGEPGLTPAEKIYGWNSFIVLAMVSGRPESPVNAVAPEARAHCQIRYTVDSDPAGFVPALRAHLDAQGFPMVRIENAGIRMAASRTDPDHPWVRWAQASMQRTLGKRVQIIPNASGGLPGDVFVEHLGVPLVWVPHSYNGCKQHGPDEHLLIAPAREGIAAFAGLWWDLGEDGTPPRRG</sequence>
<evidence type="ECO:0000256" key="1">
    <source>
        <dbReference type="ARBA" id="ARBA00022670"/>
    </source>
</evidence>
<dbReference type="Pfam" id="PF01546">
    <property type="entry name" value="Peptidase_M20"/>
    <property type="match status" value="1"/>
</dbReference>
<dbReference type="InterPro" id="IPR001261">
    <property type="entry name" value="ArgE/DapE_CS"/>
</dbReference>
<dbReference type="Gene3D" id="3.40.630.10">
    <property type="entry name" value="Zn peptidases"/>
    <property type="match status" value="1"/>
</dbReference>
<dbReference type="PANTHER" id="PTHR43270:SF12">
    <property type="entry name" value="SUCCINYL-DIAMINOPIMELATE DESUCCINYLASE"/>
    <property type="match status" value="1"/>
</dbReference>
<evidence type="ECO:0000256" key="2">
    <source>
        <dbReference type="ARBA" id="ARBA00022723"/>
    </source>
</evidence>
<dbReference type="InterPro" id="IPR002933">
    <property type="entry name" value="Peptidase_M20"/>
</dbReference>
<keyword evidence="5" id="KW-1185">Reference proteome</keyword>
<accession>A0ABS7F0R1</accession>
<keyword evidence="2" id="KW-0479">Metal-binding</keyword>
<dbReference type="SUPFAM" id="SSF53187">
    <property type="entry name" value="Zn-dependent exopeptidases"/>
    <property type="match status" value="1"/>
</dbReference>
<proteinExistence type="predicted"/>
<comment type="caution">
    <text evidence="4">The sequence shown here is derived from an EMBL/GenBank/DDBJ whole genome shotgun (WGS) entry which is preliminary data.</text>
</comment>
<dbReference type="EMBL" id="JAHZUY010000010">
    <property type="protein sequence ID" value="MBW8269093.1"/>
    <property type="molecule type" value="Genomic_DNA"/>
</dbReference>
<evidence type="ECO:0000313" key="5">
    <source>
        <dbReference type="Proteomes" id="UP001519924"/>
    </source>
</evidence>
<dbReference type="RefSeq" id="WP_220116800.1">
    <property type="nucleotide sequence ID" value="NZ_JAHZUY010000010.1"/>
</dbReference>
<keyword evidence="3" id="KW-0378">Hydrolase</keyword>
<dbReference type="NCBIfam" id="NF005478">
    <property type="entry name" value="PRK07079.1"/>
    <property type="match status" value="1"/>
</dbReference>
<gene>
    <name evidence="4" type="ORF">K1J50_06285</name>
</gene>
<dbReference type="InterPro" id="IPR051458">
    <property type="entry name" value="Cyt/Met_Dipeptidase"/>
</dbReference>
<organism evidence="4 5">
    <name type="scientific">Caldovatus aquaticus</name>
    <dbReference type="NCBI Taxonomy" id="2865671"/>
    <lineage>
        <taxon>Bacteria</taxon>
        <taxon>Pseudomonadati</taxon>
        <taxon>Pseudomonadota</taxon>
        <taxon>Alphaproteobacteria</taxon>
        <taxon>Acetobacterales</taxon>
        <taxon>Roseomonadaceae</taxon>
        <taxon>Caldovatus</taxon>
    </lineage>
</organism>
<dbReference type="Gene3D" id="3.30.70.360">
    <property type="match status" value="1"/>
</dbReference>
<name>A0ABS7F0R1_9PROT</name>
<protein>
    <submittedName>
        <fullName evidence="4">M20 family metallopeptidase</fullName>
    </submittedName>
</protein>
<dbReference type="PANTHER" id="PTHR43270">
    <property type="entry name" value="BETA-ALA-HIS DIPEPTIDASE"/>
    <property type="match status" value="1"/>
</dbReference>
<dbReference type="Proteomes" id="UP001519924">
    <property type="component" value="Unassembled WGS sequence"/>
</dbReference>
<evidence type="ECO:0000256" key="3">
    <source>
        <dbReference type="ARBA" id="ARBA00022801"/>
    </source>
</evidence>
<evidence type="ECO:0000313" key="4">
    <source>
        <dbReference type="EMBL" id="MBW8269093.1"/>
    </source>
</evidence>